<evidence type="ECO:0000313" key="3">
    <source>
        <dbReference type="EMBL" id="TAJ45194.1"/>
    </source>
</evidence>
<protein>
    <submittedName>
        <fullName evidence="3">Uncharacterized protein</fullName>
    </submittedName>
</protein>
<dbReference type="CDD" id="cd00130">
    <property type="entry name" value="PAS"/>
    <property type="match status" value="2"/>
</dbReference>
<feature type="domain" description="PAC" evidence="2">
    <location>
        <begin position="412"/>
        <end position="464"/>
    </location>
</feature>
<reference evidence="3 4" key="1">
    <citation type="submission" date="2017-11" db="EMBL/GenBank/DDBJ databases">
        <title>Isolation and Characterization of Methanofollis Species from Methane Seep Offshore SW Taiwan.</title>
        <authorList>
            <person name="Teng N.-H."/>
            <person name="Lai M.-C."/>
            <person name="Chen S.-C."/>
        </authorList>
    </citation>
    <scope>NUCLEOTIDE SEQUENCE [LARGE SCALE GENOMIC DNA]</scope>
    <source>
        <strain evidence="3 4">FWC-SCC2</strain>
    </source>
</reference>
<dbReference type="Pfam" id="PF14417">
    <property type="entry name" value="MEDS"/>
    <property type="match status" value="1"/>
</dbReference>
<name>A0A483CS79_9EURY</name>
<dbReference type="NCBIfam" id="TIGR00229">
    <property type="entry name" value="sensory_box"/>
    <property type="match status" value="1"/>
</dbReference>
<evidence type="ECO:0000259" key="1">
    <source>
        <dbReference type="PROSITE" id="PS50112"/>
    </source>
</evidence>
<gene>
    <name evidence="3" type="ORF">CUJ86_00100</name>
</gene>
<dbReference type="PROSITE" id="PS50113">
    <property type="entry name" value="PAC"/>
    <property type="match status" value="1"/>
</dbReference>
<accession>A0A483CS79</accession>
<sequence length="542" mass="60307">MARDLMRASMFSRRDIYDLSPGSHVCCIYDVDEEWWSVVESAIRCGLERGERIVCFIDRIPPEAMIGGLSEGGLPLDDLIGSGQVMVGTAESLYLSGGQFDPIRMSDYICRTVSGAIEDGFPALRMIGDASWALRHFPGSDRLFEYEAAINTLLGTLPCTAFCLYDRRIFPASALLDALMAHPKAMIGEELYDNHYFCDDHASASDTQDQTRLSRWISHLVEKKRYEAEIVHQRDEAEAYFTTSAVAMVVIDGDGLIRRVNPSASTVFGLNEHLLMGRTLLSFVPPEWHGDARKCIGSDAEAAKNVVIPVTPPGGEVRYVRWNASPLPHDGMEGWTLLSGEDITERRRIEENLRKNERIFSAIFHNSSVPKALVDASGTVIDANGATSRFLGVDELIGRQIPGFITAPGGVGEEERSFLRPDAETVWGLVSISDIGPGVDGEGPFIVVCQDITERKRFEEERFRALEQIERNMTQLASLNDRIRNPLAVIVAVSDMDVEESEKSRILEQAEIINGIVDEIDRGWCVSESVRDFLRKHNEFSA</sequence>
<dbReference type="InterPro" id="IPR025847">
    <property type="entry name" value="MEDS_domain"/>
</dbReference>
<organism evidence="3 4">
    <name type="scientific">Methanofollis fontis</name>
    <dbReference type="NCBI Taxonomy" id="2052832"/>
    <lineage>
        <taxon>Archaea</taxon>
        <taxon>Methanobacteriati</taxon>
        <taxon>Methanobacteriota</taxon>
        <taxon>Stenosarchaea group</taxon>
        <taxon>Methanomicrobia</taxon>
        <taxon>Methanomicrobiales</taxon>
        <taxon>Methanomicrobiaceae</taxon>
        <taxon>Methanofollis</taxon>
    </lineage>
</organism>
<dbReference type="SUPFAM" id="SSF55785">
    <property type="entry name" value="PYP-like sensor domain (PAS domain)"/>
    <property type="match status" value="2"/>
</dbReference>
<dbReference type="Pfam" id="PF13426">
    <property type="entry name" value="PAS_9"/>
    <property type="match status" value="1"/>
</dbReference>
<dbReference type="AlphaFoldDB" id="A0A483CS79"/>
<evidence type="ECO:0000313" key="4">
    <source>
        <dbReference type="Proteomes" id="UP000292580"/>
    </source>
</evidence>
<dbReference type="InterPro" id="IPR013656">
    <property type="entry name" value="PAS_4"/>
</dbReference>
<dbReference type="Proteomes" id="UP000292580">
    <property type="component" value="Unassembled WGS sequence"/>
</dbReference>
<dbReference type="PANTHER" id="PTHR44757:SF2">
    <property type="entry name" value="BIOFILM ARCHITECTURE MAINTENANCE PROTEIN MBAA"/>
    <property type="match status" value="1"/>
</dbReference>
<dbReference type="InterPro" id="IPR052155">
    <property type="entry name" value="Biofilm_reg_signaling"/>
</dbReference>
<dbReference type="OrthoDB" id="106630at2157"/>
<dbReference type="InterPro" id="IPR000700">
    <property type="entry name" value="PAS-assoc_C"/>
</dbReference>
<feature type="domain" description="PAS" evidence="1">
    <location>
        <begin position="233"/>
        <end position="287"/>
    </location>
</feature>
<dbReference type="EMBL" id="PGCL01000001">
    <property type="protein sequence ID" value="TAJ45194.1"/>
    <property type="molecule type" value="Genomic_DNA"/>
</dbReference>
<keyword evidence="4" id="KW-1185">Reference proteome</keyword>
<dbReference type="Gene3D" id="3.30.450.20">
    <property type="entry name" value="PAS domain"/>
    <property type="match status" value="2"/>
</dbReference>
<dbReference type="SMART" id="SM00091">
    <property type="entry name" value="PAS"/>
    <property type="match status" value="2"/>
</dbReference>
<dbReference type="InterPro" id="IPR035965">
    <property type="entry name" value="PAS-like_dom_sf"/>
</dbReference>
<dbReference type="Pfam" id="PF08448">
    <property type="entry name" value="PAS_4"/>
    <property type="match status" value="1"/>
</dbReference>
<dbReference type="PANTHER" id="PTHR44757">
    <property type="entry name" value="DIGUANYLATE CYCLASE DGCP"/>
    <property type="match status" value="1"/>
</dbReference>
<evidence type="ECO:0000259" key="2">
    <source>
        <dbReference type="PROSITE" id="PS50113"/>
    </source>
</evidence>
<comment type="caution">
    <text evidence="3">The sequence shown here is derived from an EMBL/GenBank/DDBJ whole genome shotgun (WGS) entry which is preliminary data.</text>
</comment>
<dbReference type="RefSeq" id="WP_130645534.1">
    <property type="nucleotide sequence ID" value="NZ_PGCL01000001.1"/>
</dbReference>
<dbReference type="PROSITE" id="PS50112">
    <property type="entry name" value="PAS"/>
    <property type="match status" value="1"/>
</dbReference>
<dbReference type="InterPro" id="IPR000014">
    <property type="entry name" value="PAS"/>
</dbReference>
<proteinExistence type="predicted"/>